<name>D8LU25_ECTSI</name>
<dbReference type="InParanoid" id="D8LU25"/>
<feature type="region of interest" description="Disordered" evidence="1">
    <location>
        <begin position="278"/>
        <end position="297"/>
    </location>
</feature>
<evidence type="ECO:0000313" key="3">
    <source>
        <dbReference type="Proteomes" id="UP000002630"/>
    </source>
</evidence>
<keyword evidence="3" id="KW-1185">Reference proteome</keyword>
<dbReference type="EMBL" id="FN649757">
    <property type="protein sequence ID" value="CBN75415.1"/>
    <property type="molecule type" value="Genomic_DNA"/>
</dbReference>
<evidence type="ECO:0000256" key="1">
    <source>
        <dbReference type="SAM" id="MobiDB-lite"/>
    </source>
</evidence>
<sequence length="623" mass="66655">MQSTELLRHSSSGVLLDCGMLPLKRFRLNASPATGLVGMQENVFLSDFFGCVGFLPLTTPSHIRGEMVRMMTLSTAPHRPDASYDSLDQGQFGAIFSEDGITTGNQLSAGPSACTFWCAVGVGALVKGSPVESVANYSRLARDALDAYTGPVNAEVAKAWAISGYFYGFMGDTATFQEYLGLADSFLTDSIERGSTDILPAGFAEIIRLKQTVKVYAGNLDAAYIDFLGSRRREPPQVNPAANEGDLYRYFCQASAAFEELVFEKACEKSATRRQLSIDEPCEEDRGGGSSHGADPQAEDVSDAMVTALKDGLIDFGHLQETVDRPNIRKGIGGLLMNMALAFLKATNGDTGGAFERLEHCVEVFERYPGVCRCMMLWCHVSHSILAALAAIKSSRARELYNRLRDVYNRFRPASFLPAPPLDEWRGTSAFCDDFQCRCFEGIIASQARSIFPAPSNCSSNNTDLQQTHCTEDSLEVADEDHDGGIVSAGVIPENAIGSIMAAPCSNGDKPMASTSSWELNQEPALPMSPPVGPSLSTSHVHCEPDRGAASGPDACSGAVEGCGGGVLSGLVAPVPDVSLRLPELRQADGVPEDPGEDTIATADWLDVTHAMLGAIDRINSAL</sequence>
<gene>
    <name evidence="2" type="ORF">Esi_0093_0061</name>
</gene>
<dbReference type="EMBL" id="FN649171">
    <property type="protein sequence ID" value="CBN75415.1"/>
    <property type="molecule type" value="Genomic_DNA"/>
</dbReference>
<proteinExistence type="predicted"/>
<evidence type="ECO:0000313" key="2">
    <source>
        <dbReference type="EMBL" id="CBN75415.1"/>
    </source>
</evidence>
<protein>
    <submittedName>
        <fullName evidence="2">Uncharacterized protein</fullName>
    </submittedName>
</protein>
<dbReference type="Proteomes" id="UP000002630">
    <property type="component" value="Linkage Group LG32"/>
</dbReference>
<accession>D8LU25</accession>
<organism evidence="2 3">
    <name type="scientific">Ectocarpus siliculosus</name>
    <name type="common">Brown alga</name>
    <name type="synonym">Conferva siliculosa</name>
    <dbReference type="NCBI Taxonomy" id="2880"/>
    <lineage>
        <taxon>Eukaryota</taxon>
        <taxon>Sar</taxon>
        <taxon>Stramenopiles</taxon>
        <taxon>Ochrophyta</taxon>
        <taxon>PX clade</taxon>
        <taxon>Phaeophyceae</taxon>
        <taxon>Ectocarpales</taxon>
        <taxon>Ectocarpaceae</taxon>
        <taxon>Ectocarpus</taxon>
    </lineage>
</organism>
<reference evidence="2 3" key="1">
    <citation type="journal article" date="2010" name="Nature">
        <title>The Ectocarpus genome and the independent evolution of multicellularity in brown algae.</title>
        <authorList>
            <person name="Cock J.M."/>
            <person name="Sterck L."/>
            <person name="Rouze P."/>
            <person name="Scornet D."/>
            <person name="Allen A.E."/>
            <person name="Amoutzias G."/>
            <person name="Anthouard V."/>
            <person name="Artiguenave F."/>
            <person name="Aury J.M."/>
            <person name="Badger J.H."/>
            <person name="Beszteri B."/>
            <person name="Billiau K."/>
            <person name="Bonnet E."/>
            <person name="Bothwell J.H."/>
            <person name="Bowler C."/>
            <person name="Boyen C."/>
            <person name="Brownlee C."/>
            <person name="Carrano C.J."/>
            <person name="Charrier B."/>
            <person name="Cho G.Y."/>
            <person name="Coelho S.M."/>
            <person name="Collen J."/>
            <person name="Corre E."/>
            <person name="Da Silva C."/>
            <person name="Delage L."/>
            <person name="Delaroque N."/>
            <person name="Dittami S.M."/>
            <person name="Doulbeau S."/>
            <person name="Elias M."/>
            <person name="Farnham G."/>
            <person name="Gachon C.M."/>
            <person name="Gschloessl B."/>
            <person name="Heesch S."/>
            <person name="Jabbari K."/>
            <person name="Jubin C."/>
            <person name="Kawai H."/>
            <person name="Kimura K."/>
            <person name="Kloareg B."/>
            <person name="Kupper F.C."/>
            <person name="Lang D."/>
            <person name="Le Bail A."/>
            <person name="Leblanc C."/>
            <person name="Lerouge P."/>
            <person name="Lohr M."/>
            <person name="Lopez P.J."/>
            <person name="Martens C."/>
            <person name="Maumus F."/>
            <person name="Michel G."/>
            <person name="Miranda-Saavedra D."/>
            <person name="Morales J."/>
            <person name="Moreau H."/>
            <person name="Motomura T."/>
            <person name="Nagasato C."/>
            <person name="Napoli C.A."/>
            <person name="Nelson D.R."/>
            <person name="Nyvall-Collen P."/>
            <person name="Peters A.F."/>
            <person name="Pommier C."/>
            <person name="Potin P."/>
            <person name="Poulain J."/>
            <person name="Quesneville H."/>
            <person name="Read B."/>
            <person name="Rensing S.A."/>
            <person name="Ritter A."/>
            <person name="Rousvoal S."/>
            <person name="Samanta M."/>
            <person name="Samson G."/>
            <person name="Schroeder D.C."/>
            <person name="Segurens B."/>
            <person name="Strittmatter M."/>
            <person name="Tonon T."/>
            <person name="Tregear J.W."/>
            <person name="Valentin K."/>
            <person name="von Dassow P."/>
            <person name="Yamagishi T."/>
            <person name="Van de Peer Y."/>
            <person name="Wincker P."/>
        </authorList>
    </citation>
    <scope>NUCLEOTIDE SEQUENCE [LARGE SCALE GENOMIC DNA]</scope>
    <source>
        <strain evidence="3">Ec32 / CCAP1310/4</strain>
    </source>
</reference>
<dbReference type="AlphaFoldDB" id="D8LU25"/>